<dbReference type="Pfam" id="PF21162">
    <property type="entry name" value="ETFQO_UQ-bd"/>
    <property type="match status" value="1"/>
</dbReference>
<keyword evidence="5" id="KW-0249">Electron transport</keyword>
<dbReference type="Proteomes" id="UP000261380">
    <property type="component" value="Unplaced"/>
</dbReference>
<dbReference type="Ensembl" id="ENSXCOT00000019902.1">
    <property type="protein sequence ID" value="ENSXCOP00000019657.1"/>
    <property type="gene ID" value="ENSXCOG00000014748.1"/>
</dbReference>
<evidence type="ECO:0000259" key="6">
    <source>
        <dbReference type="Pfam" id="PF00890"/>
    </source>
</evidence>
<keyword evidence="5" id="KW-0411">Iron-sulfur</keyword>
<dbReference type="PANTHER" id="PTHR10617">
    <property type="entry name" value="ELECTRON TRANSFER FLAVOPROTEIN-UBIQUINONE OXIDOREDUCTASE"/>
    <property type="match status" value="1"/>
</dbReference>
<keyword evidence="9" id="KW-1185">Reference proteome</keyword>
<evidence type="ECO:0000313" key="8">
    <source>
        <dbReference type="Ensembl" id="ENSXCOP00000019657.1"/>
    </source>
</evidence>
<reference evidence="8" key="2">
    <citation type="submission" date="2025-09" db="UniProtKB">
        <authorList>
            <consortium name="Ensembl"/>
        </authorList>
    </citation>
    <scope>IDENTIFICATION</scope>
</reference>
<sequence length="112" mass="12475">SYIGLWPFLLTDNRSMFNPFSFGLQCMEMERFVDEADVVIVGGGPAGLSAAIRLKQLANEQEKELRVCLHSVGWPLDRHTYGGSFLYHLNEGEPLVALGFVVSAFTSCVYEN</sequence>
<keyword evidence="3 5" id="KW-0274">FAD</keyword>
<reference evidence="8" key="1">
    <citation type="submission" date="2025-08" db="UniProtKB">
        <authorList>
            <consortium name="Ensembl"/>
        </authorList>
    </citation>
    <scope>IDENTIFICATION</scope>
</reference>
<proteinExistence type="predicted"/>
<comment type="function">
    <text evidence="5">Accepts electrons from ETF and reduces ubiquinone.</text>
</comment>
<keyword evidence="5" id="KW-0479">Metal-binding</keyword>
<dbReference type="PANTHER" id="PTHR10617:SF107">
    <property type="entry name" value="ELECTRON TRANSFER FLAVOPROTEIN-UBIQUINONE OXIDOREDUCTASE, MITOCHONDRIAL"/>
    <property type="match status" value="1"/>
</dbReference>
<feature type="domain" description="FAD-dependent oxidoreductase 2 FAD-binding" evidence="6">
    <location>
        <begin position="37"/>
        <end position="56"/>
    </location>
</feature>
<evidence type="ECO:0000256" key="5">
    <source>
        <dbReference type="RuleBase" id="RU366068"/>
    </source>
</evidence>
<keyword evidence="5" id="KW-0408">Iron</keyword>
<organism evidence="8 9">
    <name type="scientific">Xiphophorus couchianus</name>
    <name type="common">Monterrey platyfish</name>
    <dbReference type="NCBI Taxonomy" id="32473"/>
    <lineage>
        <taxon>Eukaryota</taxon>
        <taxon>Metazoa</taxon>
        <taxon>Chordata</taxon>
        <taxon>Craniata</taxon>
        <taxon>Vertebrata</taxon>
        <taxon>Euteleostomi</taxon>
        <taxon>Actinopterygii</taxon>
        <taxon>Neopterygii</taxon>
        <taxon>Teleostei</taxon>
        <taxon>Neoteleostei</taxon>
        <taxon>Acanthomorphata</taxon>
        <taxon>Ovalentaria</taxon>
        <taxon>Atherinomorphae</taxon>
        <taxon>Cyprinodontiformes</taxon>
        <taxon>Poeciliidae</taxon>
        <taxon>Poeciliinae</taxon>
        <taxon>Xiphophorus</taxon>
    </lineage>
</organism>
<evidence type="ECO:0000256" key="3">
    <source>
        <dbReference type="ARBA" id="ARBA00022827"/>
    </source>
</evidence>
<dbReference type="Pfam" id="PF00890">
    <property type="entry name" value="FAD_binding_2"/>
    <property type="match status" value="1"/>
</dbReference>
<dbReference type="STRING" id="32473.ENSXCOP00000019657"/>
<evidence type="ECO:0000313" key="9">
    <source>
        <dbReference type="Proteomes" id="UP000261380"/>
    </source>
</evidence>
<comment type="catalytic activity">
    <reaction evidence="5">
        <text>a ubiquinone + reduced [electron-transfer flavoprotein] = a ubiquinol + oxidized [electron-transfer flavoprotein] + H(+)</text>
        <dbReference type="Rhea" id="RHEA:24052"/>
        <dbReference type="Rhea" id="RHEA-COMP:9565"/>
        <dbReference type="Rhea" id="RHEA-COMP:9566"/>
        <dbReference type="Rhea" id="RHEA-COMP:10685"/>
        <dbReference type="Rhea" id="RHEA-COMP:10686"/>
        <dbReference type="ChEBI" id="CHEBI:15378"/>
        <dbReference type="ChEBI" id="CHEBI:16389"/>
        <dbReference type="ChEBI" id="CHEBI:17976"/>
        <dbReference type="ChEBI" id="CHEBI:57692"/>
        <dbReference type="ChEBI" id="CHEBI:58307"/>
        <dbReference type="EC" id="1.5.5.1"/>
    </reaction>
</comment>
<keyword evidence="5" id="KW-0813">Transport</keyword>
<dbReference type="GO" id="GO:0005743">
    <property type="term" value="C:mitochondrial inner membrane"/>
    <property type="evidence" value="ECO:0007669"/>
    <property type="project" value="TreeGrafter"/>
</dbReference>
<comment type="cofactor">
    <cofactor evidence="1 5">
        <name>FAD</name>
        <dbReference type="ChEBI" id="CHEBI:57692"/>
    </cofactor>
</comment>
<dbReference type="EC" id="1.5.5.1" evidence="5"/>
<dbReference type="InterPro" id="IPR049398">
    <property type="entry name" value="ETF-QO/FixC_UQ-bd"/>
</dbReference>
<evidence type="ECO:0000256" key="4">
    <source>
        <dbReference type="ARBA" id="ARBA00023002"/>
    </source>
</evidence>
<dbReference type="InterPro" id="IPR003953">
    <property type="entry name" value="FAD-dep_OxRdtase_2_FAD-bd"/>
</dbReference>
<protein>
    <recommendedName>
        <fullName evidence="5">Electron transfer flavoprotein-ubiquinone oxidoreductase</fullName>
        <shortName evidence="5">ETF-QO</shortName>
        <ecNumber evidence="5">1.5.5.1</ecNumber>
    </recommendedName>
</protein>
<dbReference type="GO" id="GO:0046872">
    <property type="term" value="F:metal ion binding"/>
    <property type="evidence" value="ECO:0007669"/>
    <property type="project" value="UniProtKB-KW"/>
</dbReference>
<comment type="cofactor">
    <cofactor evidence="5">
        <name>[4Fe-4S] cluster</name>
        <dbReference type="ChEBI" id="CHEBI:49883"/>
    </cofactor>
    <text evidence="5">Binds 1 [4Fe-4S] cluster.</text>
</comment>
<evidence type="ECO:0000256" key="2">
    <source>
        <dbReference type="ARBA" id="ARBA00022630"/>
    </source>
</evidence>
<keyword evidence="5" id="KW-0830">Ubiquinone</keyword>
<dbReference type="GO" id="GO:0051539">
    <property type="term" value="F:4 iron, 4 sulfur cluster binding"/>
    <property type="evidence" value="ECO:0007669"/>
    <property type="project" value="UniProtKB-UniRule"/>
</dbReference>
<accession>A0A3B5M813</accession>
<feature type="domain" description="ETF-QO/FixC ubiquinone-binding" evidence="7">
    <location>
        <begin position="64"/>
        <end position="103"/>
    </location>
</feature>
<keyword evidence="2 5" id="KW-0285">Flavoprotein</keyword>
<dbReference type="SUPFAM" id="SSF54373">
    <property type="entry name" value="FAD-linked reductases, C-terminal domain"/>
    <property type="match status" value="1"/>
</dbReference>
<name>A0A3B5M813_9TELE</name>
<dbReference type="SUPFAM" id="SSF51905">
    <property type="entry name" value="FAD/NAD(P)-binding domain"/>
    <property type="match status" value="1"/>
</dbReference>
<keyword evidence="4 5" id="KW-0560">Oxidoreductase</keyword>
<dbReference type="AlphaFoldDB" id="A0A3B5M813"/>
<evidence type="ECO:0000259" key="7">
    <source>
        <dbReference type="Pfam" id="PF21162"/>
    </source>
</evidence>
<evidence type="ECO:0000256" key="1">
    <source>
        <dbReference type="ARBA" id="ARBA00001974"/>
    </source>
</evidence>
<dbReference type="InterPro" id="IPR040156">
    <property type="entry name" value="ETF-QO"/>
</dbReference>
<dbReference type="Gene3D" id="3.50.50.60">
    <property type="entry name" value="FAD/NAD(P)-binding domain"/>
    <property type="match status" value="1"/>
</dbReference>
<dbReference type="InterPro" id="IPR036188">
    <property type="entry name" value="FAD/NAD-bd_sf"/>
</dbReference>
<dbReference type="GO" id="GO:0004174">
    <property type="term" value="F:electron-transferring-flavoprotein dehydrogenase activity"/>
    <property type="evidence" value="ECO:0007669"/>
    <property type="project" value="UniProtKB-UniRule"/>
</dbReference>